<sequence>MAVSFAPSKTSKSACRCRLRSTDGCPRRHAVGTPLCLPVCARATRPQLPYTEAVLQETLRLFPPLPFLMREAKEDVDLGEGRVAPKGSTLVLHVHSMQTSGDLYPHPERFMPERFLPDTKAALGPSDANAYAPFGVGARMCVGYKLANFVAKAVLVRIYQRFRVALHPQQRLPLRMKTGLSRAPADGVWVTLHPRQPAGSAPPAAK</sequence>
<dbReference type="SUPFAM" id="SSF48264">
    <property type="entry name" value="Cytochrome P450"/>
    <property type="match status" value="1"/>
</dbReference>
<dbReference type="PRINTS" id="PR00385">
    <property type="entry name" value="P450"/>
</dbReference>
<keyword evidence="1 2" id="KW-0349">Heme</keyword>
<dbReference type="GO" id="GO:0016705">
    <property type="term" value="F:oxidoreductase activity, acting on paired donors, with incorporation or reduction of molecular oxygen"/>
    <property type="evidence" value="ECO:0007669"/>
    <property type="project" value="InterPro"/>
</dbReference>
<keyword evidence="2" id="KW-0560">Oxidoreductase</keyword>
<dbReference type="PRINTS" id="PR00463">
    <property type="entry name" value="EP450I"/>
</dbReference>
<dbReference type="PANTHER" id="PTHR24301:SF2">
    <property type="entry name" value="THROMBOXANE-A SYNTHASE"/>
    <property type="match status" value="1"/>
</dbReference>
<accession>A0A2J8AHH2</accession>
<proteinExistence type="inferred from homology"/>
<dbReference type="InterPro" id="IPR036396">
    <property type="entry name" value="Cyt_P450_sf"/>
</dbReference>
<keyword evidence="2" id="KW-0503">Monooxygenase</keyword>
<reference evidence="3 4" key="1">
    <citation type="journal article" date="2017" name="Mol. Biol. Evol.">
        <title>The 4-celled Tetrabaena socialis nuclear genome reveals the essential components for genetic control of cell number at the origin of multicellularity in the volvocine lineage.</title>
        <authorList>
            <person name="Featherston J."/>
            <person name="Arakaki Y."/>
            <person name="Hanschen E.R."/>
            <person name="Ferris P.J."/>
            <person name="Michod R.E."/>
            <person name="Olson B.J.S.C."/>
            <person name="Nozaki H."/>
            <person name="Durand P.M."/>
        </authorList>
    </citation>
    <scope>NUCLEOTIDE SEQUENCE [LARGE SCALE GENOMIC DNA]</scope>
    <source>
        <strain evidence="3 4">NIES-571</strain>
    </source>
</reference>
<protein>
    <submittedName>
        <fullName evidence="3">Cytochrome P450 4C1</fullName>
    </submittedName>
</protein>
<evidence type="ECO:0000256" key="2">
    <source>
        <dbReference type="RuleBase" id="RU000461"/>
    </source>
</evidence>
<evidence type="ECO:0000313" key="3">
    <source>
        <dbReference type="EMBL" id="PNH11968.1"/>
    </source>
</evidence>
<dbReference type="Proteomes" id="UP000236333">
    <property type="component" value="Unassembled WGS sequence"/>
</dbReference>
<gene>
    <name evidence="3" type="ORF">TSOC_001182</name>
</gene>
<evidence type="ECO:0000256" key="1">
    <source>
        <dbReference type="PIRSR" id="PIRSR602401-1"/>
    </source>
</evidence>
<organism evidence="3 4">
    <name type="scientific">Tetrabaena socialis</name>
    <dbReference type="NCBI Taxonomy" id="47790"/>
    <lineage>
        <taxon>Eukaryota</taxon>
        <taxon>Viridiplantae</taxon>
        <taxon>Chlorophyta</taxon>
        <taxon>core chlorophytes</taxon>
        <taxon>Chlorophyceae</taxon>
        <taxon>CS clade</taxon>
        <taxon>Chlamydomonadales</taxon>
        <taxon>Tetrabaenaceae</taxon>
        <taxon>Tetrabaena</taxon>
    </lineage>
</organism>
<name>A0A2J8AHH2_9CHLO</name>
<comment type="cofactor">
    <cofactor evidence="1">
        <name>heme</name>
        <dbReference type="ChEBI" id="CHEBI:30413"/>
    </cofactor>
</comment>
<dbReference type="Pfam" id="PF00067">
    <property type="entry name" value="p450"/>
    <property type="match status" value="1"/>
</dbReference>
<dbReference type="PANTHER" id="PTHR24301">
    <property type="entry name" value="THROMBOXANE-A SYNTHASE"/>
    <property type="match status" value="1"/>
</dbReference>
<dbReference type="OrthoDB" id="540635at2759"/>
<dbReference type="GO" id="GO:0005506">
    <property type="term" value="F:iron ion binding"/>
    <property type="evidence" value="ECO:0007669"/>
    <property type="project" value="InterPro"/>
</dbReference>
<comment type="caution">
    <text evidence="3">The sequence shown here is derived from an EMBL/GenBank/DDBJ whole genome shotgun (WGS) entry which is preliminary data.</text>
</comment>
<dbReference type="InterPro" id="IPR002401">
    <property type="entry name" value="Cyt_P450_E_grp-I"/>
</dbReference>
<dbReference type="GO" id="GO:0020037">
    <property type="term" value="F:heme binding"/>
    <property type="evidence" value="ECO:0007669"/>
    <property type="project" value="InterPro"/>
</dbReference>
<evidence type="ECO:0000313" key="4">
    <source>
        <dbReference type="Proteomes" id="UP000236333"/>
    </source>
</evidence>
<dbReference type="AlphaFoldDB" id="A0A2J8AHH2"/>
<dbReference type="EMBL" id="PGGS01000018">
    <property type="protein sequence ID" value="PNH11968.1"/>
    <property type="molecule type" value="Genomic_DNA"/>
</dbReference>
<dbReference type="GO" id="GO:0004497">
    <property type="term" value="F:monooxygenase activity"/>
    <property type="evidence" value="ECO:0007669"/>
    <property type="project" value="UniProtKB-KW"/>
</dbReference>
<feature type="binding site" description="axial binding residue" evidence="1">
    <location>
        <position position="141"/>
    </location>
    <ligand>
        <name>heme</name>
        <dbReference type="ChEBI" id="CHEBI:30413"/>
    </ligand>
    <ligandPart>
        <name>Fe</name>
        <dbReference type="ChEBI" id="CHEBI:18248"/>
    </ligandPart>
</feature>
<dbReference type="InterPro" id="IPR001128">
    <property type="entry name" value="Cyt_P450"/>
</dbReference>
<comment type="similarity">
    <text evidence="2">Belongs to the cytochrome P450 family.</text>
</comment>
<dbReference type="PROSITE" id="PS00086">
    <property type="entry name" value="CYTOCHROME_P450"/>
    <property type="match status" value="1"/>
</dbReference>
<keyword evidence="4" id="KW-1185">Reference proteome</keyword>
<keyword evidence="1 2" id="KW-0479">Metal-binding</keyword>
<dbReference type="InterPro" id="IPR017972">
    <property type="entry name" value="Cyt_P450_CS"/>
</dbReference>
<keyword evidence="1 2" id="KW-0408">Iron</keyword>
<dbReference type="Gene3D" id="1.10.630.10">
    <property type="entry name" value="Cytochrome P450"/>
    <property type="match status" value="1"/>
</dbReference>